<name>A0A8J6Y497_9BACT</name>
<feature type="non-terminal residue" evidence="2">
    <location>
        <position position="120"/>
    </location>
</feature>
<reference evidence="2 3" key="1">
    <citation type="submission" date="2020-08" db="EMBL/GenBank/DDBJ databases">
        <title>Acidobacteriota in marine sediments use diverse sulfur dissimilation pathways.</title>
        <authorList>
            <person name="Wasmund K."/>
        </authorList>
    </citation>
    <scope>NUCLEOTIDE SEQUENCE [LARGE SCALE GENOMIC DNA]</scope>
    <source>
        <strain evidence="2">MAG AM4</strain>
    </source>
</reference>
<dbReference type="GO" id="GO:0004521">
    <property type="term" value="F:RNA endonuclease activity"/>
    <property type="evidence" value="ECO:0007669"/>
    <property type="project" value="TreeGrafter"/>
</dbReference>
<dbReference type="InterPro" id="IPR001279">
    <property type="entry name" value="Metallo-B-lactamas"/>
</dbReference>
<gene>
    <name evidence="2" type="ORF">IFK94_13385</name>
</gene>
<evidence type="ECO:0000313" key="2">
    <source>
        <dbReference type="EMBL" id="MBD3869109.1"/>
    </source>
</evidence>
<dbReference type="InterPro" id="IPR050698">
    <property type="entry name" value="MBL"/>
</dbReference>
<dbReference type="InterPro" id="IPR036866">
    <property type="entry name" value="RibonucZ/Hydroxyglut_hydro"/>
</dbReference>
<dbReference type="SUPFAM" id="SSF56281">
    <property type="entry name" value="Metallo-hydrolase/oxidoreductase"/>
    <property type="match status" value="1"/>
</dbReference>
<accession>A0A8J6Y497</accession>
<dbReference type="Gene3D" id="3.60.15.10">
    <property type="entry name" value="Ribonuclease Z/Hydroxyacylglutathione hydrolase-like"/>
    <property type="match status" value="1"/>
</dbReference>
<sequence length="120" mass="13267">MLKIAFHGAAREVTGSCHMVTTDQGSILLDCGLIQGGKERHERNREKFPFDPAKLKAVVLSHAHIDHSGRLAVLRKAGFRGPIFTTEASAELCKILLADSGHIQEEDARWKIKRLKKAGK</sequence>
<protein>
    <submittedName>
        <fullName evidence="2">MBL fold metallo-hydrolase</fullName>
    </submittedName>
</protein>
<proteinExistence type="predicted"/>
<dbReference type="CDD" id="cd16295">
    <property type="entry name" value="TTHA0252-CPSF-like_MBL-fold"/>
    <property type="match status" value="1"/>
</dbReference>
<dbReference type="EMBL" id="JACXWD010000060">
    <property type="protein sequence ID" value="MBD3869109.1"/>
    <property type="molecule type" value="Genomic_DNA"/>
</dbReference>
<evidence type="ECO:0000313" key="3">
    <source>
        <dbReference type="Proteomes" id="UP000648239"/>
    </source>
</evidence>
<comment type="caution">
    <text evidence="2">The sequence shown here is derived from an EMBL/GenBank/DDBJ whole genome shotgun (WGS) entry which is preliminary data.</text>
</comment>
<dbReference type="AlphaFoldDB" id="A0A8J6Y497"/>
<evidence type="ECO:0000259" key="1">
    <source>
        <dbReference type="Pfam" id="PF00753"/>
    </source>
</evidence>
<dbReference type="Pfam" id="PF00753">
    <property type="entry name" value="Lactamase_B"/>
    <property type="match status" value="1"/>
</dbReference>
<dbReference type="PANTHER" id="PTHR11203:SF37">
    <property type="entry name" value="INTEGRATOR COMPLEX SUBUNIT 11"/>
    <property type="match status" value="1"/>
</dbReference>
<dbReference type="PANTHER" id="PTHR11203">
    <property type="entry name" value="CLEAVAGE AND POLYADENYLATION SPECIFICITY FACTOR FAMILY MEMBER"/>
    <property type="match status" value="1"/>
</dbReference>
<dbReference type="Proteomes" id="UP000648239">
    <property type="component" value="Unassembled WGS sequence"/>
</dbReference>
<feature type="domain" description="Metallo-beta-lactamase" evidence="1">
    <location>
        <begin position="13"/>
        <end position="78"/>
    </location>
</feature>
<organism evidence="2 3">
    <name type="scientific">Candidatus Polarisedimenticola svalbardensis</name>
    <dbReference type="NCBI Taxonomy" id="2886004"/>
    <lineage>
        <taxon>Bacteria</taxon>
        <taxon>Pseudomonadati</taxon>
        <taxon>Acidobacteriota</taxon>
        <taxon>Candidatus Polarisedimenticolia</taxon>
        <taxon>Candidatus Polarisedimenticolales</taxon>
        <taxon>Candidatus Polarisedimenticolaceae</taxon>
        <taxon>Candidatus Polarisedimenticola</taxon>
    </lineage>
</organism>